<feature type="region of interest" description="Disordered" evidence="1">
    <location>
        <begin position="175"/>
        <end position="299"/>
    </location>
</feature>
<organism evidence="2 3">
    <name type="scientific">Protopolystoma xenopodis</name>
    <dbReference type="NCBI Taxonomy" id="117903"/>
    <lineage>
        <taxon>Eukaryota</taxon>
        <taxon>Metazoa</taxon>
        <taxon>Spiralia</taxon>
        <taxon>Lophotrochozoa</taxon>
        <taxon>Platyhelminthes</taxon>
        <taxon>Monogenea</taxon>
        <taxon>Polyopisthocotylea</taxon>
        <taxon>Polystomatidea</taxon>
        <taxon>Polystomatidae</taxon>
        <taxon>Protopolystoma</taxon>
    </lineage>
</organism>
<feature type="compositionally biased region" description="Polar residues" evidence="1">
    <location>
        <begin position="128"/>
        <end position="150"/>
    </location>
</feature>
<evidence type="ECO:0000313" key="2">
    <source>
        <dbReference type="EMBL" id="VEL35381.1"/>
    </source>
</evidence>
<dbReference type="Proteomes" id="UP000784294">
    <property type="component" value="Unassembled WGS sequence"/>
</dbReference>
<gene>
    <name evidence="2" type="ORF">PXEA_LOCUS28821</name>
</gene>
<feature type="compositionally biased region" description="Polar residues" evidence="1">
    <location>
        <begin position="203"/>
        <end position="224"/>
    </location>
</feature>
<proteinExistence type="predicted"/>
<dbReference type="AlphaFoldDB" id="A0A448XF88"/>
<evidence type="ECO:0000313" key="3">
    <source>
        <dbReference type="Proteomes" id="UP000784294"/>
    </source>
</evidence>
<comment type="caution">
    <text evidence="2">The sequence shown here is derived from an EMBL/GenBank/DDBJ whole genome shotgun (WGS) entry which is preliminary data.</text>
</comment>
<feature type="compositionally biased region" description="Polar residues" evidence="1">
    <location>
        <begin position="60"/>
        <end position="73"/>
    </location>
</feature>
<feature type="compositionally biased region" description="Polar residues" evidence="1">
    <location>
        <begin position="283"/>
        <end position="295"/>
    </location>
</feature>
<sequence length="606" mass="67372">MLGSFFTSPVSKAFDTLKQAVIEFVEEEDIPGLSGRAHTQRREKERLSKPGFSGPFPHQPCQQQRGKSTSADQFQMPPHSLTQSWRDEQNVGQLQIEPDIQEVRSPPTKERLTSELQSQLHGLVQPTRLQTANQGVSVPSTVATGTTLPHQDNVEHNKDHLGKLQNDSWNARSLVKQKTVRSQDESFHRGQQVNREESHQDSTEQIGDSPQHSPALNQPKSTKMIQLPLTDYAESSEETSKASEQAHTIRSGDQLPECGEKLHHSTSYPWKLAESEEAKRENQPSNHHLRSPSSPHDQHVLVESHPNLLVGHKVSIGTVVPMPTVADQPHSPSRFSVSRIVHFAGDSNSQQDHETLGQKLKVTASFLQSAQAEAFEEPREGIKRLRAMLLDAHISLDDCLGPLAIDKTSLPRLGEPKSWSDAEETVSCTSEPLFPRPRSLSPQGSAAYDRFLGSVPGRPIVASPFRPISAAPAYPGSLDLTQVPQLKSPWWRLSHTRTVFSEMGSRVEADPQMDSFLTSILVEPQLRGLFTWSYDSVPEYTPAGGLITLPIDEVGMSSNLQYGMNVLHPPPSWAMKNEGKRWYTGEHIPKCLAQRFGSTKVLAPRF</sequence>
<accession>A0A448XF88</accession>
<feature type="compositionally biased region" description="Basic and acidic residues" evidence="1">
    <location>
        <begin position="181"/>
        <end position="202"/>
    </location>
</feature>
<keyword evidence="3" id="KW-1185">Reference proteome</keyword>
<protein>
    <submittedName>
        <fullName evidence="2">Uncharacterized protein</fullName>
    </submittedName>
</protein>
<feature type="region of interest" description="Disordered" evidence="1">
    <location>
        <begin position="128"/>
        <end position="155"/>
    </location>
</feature>
<reference evidence="2" key="1">
    <citation type="submission" date="2018-11" db="EMBL/GenBank/DDBJ databases">
        <authorList>
            <consortium name="Pathogen Informatics"/>
        </authorList>
    </citation>
    <scope>NUCLEOTIDE SEQUENCE</scope>
</reference>
<feature type="compositionally biased region" description="Basic and acidic residues" evidence="1">
    <location>
        <begin position="273"/>
        <end position="282"/>
    </location>
</feature>
<name>A0A448XF88_9PLAT</name>
<evidence type="ECO:0000256" key="1">
    <source>
        <dbReference type="SAM" id="MobiDB-lite"/>
    </source>
</evidence>
<dbReference type="EMBL" id="CAAALY010249699">
    <property type="protein sequence ID" value="VEL35381.1"/>
    <property type="molecule type" value="Genomic_DNA"/>
</dbReference>
<feature type="region of interest" description="Disordered" evidence="1">
    <location>
        <begin position="31"/>
        <end position="79"/>
    </location>
</feature>